<dbReference type="Proteomes" id="UP000784294">
    <property type="component" value="Unassembled WGS sequence"/>
</dbReference>
<dbReference type="AlphaFoldDB" id="A0A3S5A8S3"/>
<proteinExistence type="predicted"/>
<gene>
    <name evidence="1" type="ORF">PXEA_LOCUS16343</name>
</gene>
<name>A0A3S5A8S3_9PLAT</name>
<reference evidence="1" key="1">
    <citation type="submission" date="2018-11" db="EMBL/GenBank/DDBJ databases">
        <authorList>
            <consortium name="Pathogen Informatics"/>
        </authorList>
    </citation>
    <scope>NUCLEOTIDE SEQUENCE</scope>
</reference>
<protein>
    <submittedName>
        <fullName evidence="1">Uncharacterized protein</fullName>
    </submittedName>
</protein>
<keyword evidence="2" id="KW-1185">Reference proteome</keyword>
<comment type="caution">
    <text evidence="1">The sequence shown here is derived from an EMBL/GenBank/DDBJ whole genome shotgun (WGS) entry which is preliminary data.</text>
</comment>
<evidence type="ECO:0000313" key="1">
    <source>
        <dbReference type="EMBL" id="VEL22903.1"/>
    </source>
</evidence>
<evidence type="ECO:0000313" key="2">
    <source>
        <dbReference type="Proteomes" id="UP000784294"/>
    </source>
</evidence>
<organism evidence="1 2">
    <name type="scientific">Protopolystoma xenopodis</name>
    <dbReference type="NCBI Taxonomy" id="117903"/>
    <lineage>
        <taxon>Eukaryota</taxon>
        <taxon>Metazoa</taxon>
        <taxon>Spiralia</taxon>
        <taxon>Lophotrochozoa</taxon>
        <taxon>Platyhelminthes</taxon>
        <taxon>Monogenea</taxon>
        <taxon>Polyopisthocotylea</taxon>
        <taxon>Polystomatidea</taxon>
        <taxon>Polystomatidae</taxon>
        <taxon>Protopolystoma</taxon>
    </lineage>
</organism>
<dbReference type="EMBL" id="CAAALY010058998">
    <property type="protein sequence ID" value="VEL22903.1"/>
    <property type="molecule type" value="Genomic_DNA"/>
</dbReference>
<sequence>MRHRRTQAVCPVGRLPAERVGLRGQLHVAKTSSRRPVGRFVDLPKSAAQPSNWPDLIRPPAETLCFSELFSSITSSLSDSTTHERITTARPPCLSSLVAIQSSSFFPPSNSTFPSSSGRLGHSEHHTLPAPLYTCRQIKFQELSPKSYLSSQARLTARLEVTPHPPPPPPPPAPLSHATLILLHT</sequence>
<accession>A0A3S5A8S3</accession>